<dbReference type="Proteomes" id="UP000268535">
    <property type="component" value="Unassembled WGS sequence"/>
</dbReference>
<feature type="region of interest" description="Disordered" evidence="1">
    <location>
        <begin position="112"/>
        <end position="137"/>
    </location>
</feature>
<feature type="region of interest" description="Disordered" evidence="1">
    <location>
        <begin position="1"/>
        <end position="88"/>
    </location>
</feature>
<protein>
    <submittedName>
        <fullName evidence="2">Uncharacterized protein</fullName>
    </submittedName>
</protein>
<gene>
    <name evidence="2" type="ORF">CAUPRSCDRAFT_11161</name>
</gene>
<dbReference type="EMBL" id="ML009388">
    <property type="protein sequence ID" value="RKO97154.1"/>
    <property type="molecule type" value="Genomic_DNA"/>
</dbReference>
<accession>A0A4P9WV25</accession>
<name>A0A4P9WV25_9FUNG</name>
<evidence type="ECO:0000313" key="2">
    <source>
        <dbReference type="EMBL" id="RKO97154.1"/>
    </source>
</evidence>
<sequence length="137" mass="13970">MDGSVTLRGPPGSRQHDACNTPSTVSPMVPALRMGWSAVGLPPVPPTLTAQRHGSSRGGAQGPAARRPTGADSRGWTRPDRPVSPSAAFVGRKHVRSLVSVGLVLTAVPQGRTGTAPALAGGSHGTPPPYVRETQSA</sequence>
<proteinExistence type="predicted"/>
<evidence type="ECO:0000256" key="1">
    <source>
        <dbReference type="SAM" id="MobiDB-lite"/>
    </source>
</evidence>
<evidence type="ECO:0000313" key="3">
    <source>
        <dbReference type="Proteomes" id="UP000268535"/>
    </source>
</evidence>
<reference evidence="3" key="1">
    <citation type="journal article" date="2018" name="Nat. Microbiol.">
        <title>Leveraging single-cell genomics to expand the fungal tree of life.</title>
        <authorList>
            <person name="Ahrendt S.R."/>
            <person name="Quandt C.A."/>
            <person name="Ciobanu D."/>
            <person name="Clum A."/>
            <person name="Salamov A."/>
            <person name="Andreopoulos B."/>
            <person name="Cheng J.F."/>
            <person name="Woyke T."/>
            <person name="Pelin A."/>
            <person name="Henrissat B."/>
            <person name="Reynolds N.K."/>
            <person name="Benny G.L."/>
            <person name="Smith M.E."/>
            <person name="James T.Y."/>
            <person name="Grigoriev I.V."/>
        </authorList>
    </citation>
    <scope>NUCLEOTIDE SEQUENCE [LARGE SCALE GENOMIC DNA]</scope>
    <source>
        <strain evidence="3">ATCC 52028</strain>
    </source>
</reference>
<dbReference type="AlphaFoldDB" id="A0A4P9WV25"/>
<organism evidence="2 3">
    <name type="scientific">Caulochytrium protostelioides</name>
    <dbReference type="NCBI Taxonomy" id="1555241"/>
    <lineage>
        <taxon>Eukaryota</taxon>
        <taxon>Fungi</taxon>
        <taxon>Fungi incertae sedis</taxon>
        <taxon>Chytridiomycota</taxon>
        <taxon>Chytridiomycota incertae sedis</taxon>
        <taxon>Chytridiomycetes</taxon>
        <taxon>Caulochytriales</taxon>
        <taxon>Caulochytriaceae</taxon>
        <taxon>Caulochytrium</taxon>
    </lineage>
</organism>